<evidence type="ECO:0000256" key="8">
    <source>
        <dbReference type="ARBA" id="ARBA00022501"/>
    </source>
</evidence>
<comment type="catalytic activity">
    <reaction evidence="24">
        <text>13,14-dihydro-15-oxo-prostaglandin F1alpha + NADP(+) = 15-oxoprostaglandin F1alpha + NADPH + H(+)</text>
        <dbReference type="Rhea" id="RHEA:50592"/>
        <dbReference type="ChEBI" id="CHEBI:15378"/>
        <dbReference type="ChEBI" id="CHEBI:57783"/>
        <dbReference type="ChEBI" id="CHEBI:58349"/>
        <dbReference type="ChEBI" id="CHEBI:79072"/>
        <dbReference type="ChEBI" id="CHEBI:133411"/>
    </reaction>
    <physiologicalReaction direction="right-to-left" evidence="24">
        <dbReference type="Rhea" id="RHEA:50594"/>
    </physiologicalReaction>
</comment>
<sequence length="348" mass="38071">MVKAKKYIVQKQFDGLPKSTDLTIVEEELPPVTDGEFLAEAVYLSVDPYMRAMSDSVPIGETFLGTQVAEITQSKNSDYPVGKHTVAPFGWRTHTLSTGGPFPIGLPKAWIIPDPEGLPLSFYLGVLGMTGNTAYFGFLEICKPKPGETVVVSGAAGAVGSIVGQIAKIKGCKVIGIAGSEEKGKWLVNDLNFDNFINYKDPKFKEKLEELTPKGVDCYFDNVGGQISSEVLHRMNKHGRISVCGSISTYNDKEVKGGYAEMGGFGVTLLVLAGVVQSDIVSKQLKMEGFMVYQWWDRWMEGIEQNKKWIKEGKLKCSETVTKGFENTLKAFVDMLQGGNTGKAIVQI</sequence>
<evidence type="ECO:0000256" key="32">
    <source>
        <dbReference type="ARBA" id="ARBA00049070"/>
    </source>
</evidence>
<dbReference type="GO" id="GO:0047522">
    <property type="term" value="F:15-oxoprostaglandin 13-reductase [NAD(P)+] activity"/>
    <property type="evidence" value="ECO:0007669"/>
    <property type="project" value="UniProtKB-EC"/>
</dbReference>
<dbReference type="EC" id="1.3.1.48" evidence="4"/>
<keyword evidence="13" id="KW-0560">Oxidoreductase</keyword>
<evidence type="ECO:0000313" key="36">
    <source>
        <dbReference type="EMBL" id="KAJ3647792.1"/>
    </source>
</evidence>
<evidence type="ECO:0000256" key="1">
    <source>
        <dbReference type="ARBA" id="ARBA00004496"/>
    </source>
</evidence>
<evidence type="ECO:0000256" key="31">
    <source>
        <dbReference type="ARBA" id="ARBA00049068"/>
    </source>
</evidence>
<comment type="catalytic activity">
    <reaction evidence="31">
        <text>(5S,12S)-dihydroxy-(6E,10E,12E,14Z)-eicosatetraenoate + NADP(+) = 12-oxo-(5S)-hydroxy-(6E,8E,10E,14Z)-eicosatetraenoate + NADPH + H(+)</text>
        <dbReference type="Rhea" id="RHEA:51212"/>
        <dbReference type="ChEBI" id="CHEBI:15378"/>
        <dbReference type="ChEBI" id="CHEBI:57783"/>
        <dbReference type="ChEBI" id="CHEBI:58349"/>
        <dbReference type="ChEBI" id="CHEBI:133974"/>
        <dbReference type="ChEBI" id="CHEBI:133975"/>
    </reaction>
    <physiologicalReaction direction="left-to-right" evidence="31">
        <dbReference type="Rhea" id="RHEA:51213"/>
    </physiologicalReaction>
</comment>
<keyword evidence="7" id="KW-0963">Cytoplasm</keyword>
<dbReference type="InterPro" id="IPR036291">
    <property type="entry name" value="NAD(P)-bd_dom_sf"/>
</dbReference>
<dbReference type="PANTHER" id="PTHR43205:SF7">
    <property type="entry name" value="PROSTAGLANDIN REDUCTASE 1"/>
    <property type="match status" value="1"/>
</dbReference>
<evidence type="ECO:0000313" key="37">
    <source>
        <dbReference type="Proteomes" id="UP001168821"/>
    </source>
</evidence>
<comment type="catalytic activity">
    <reaction evidence="27">
        <text>13,14-dihydro-15-oxo-PGF2alpha + NADP(+) = 15-oxoprostaglandin F2alpha + NADPH + H(+)</text>
        <dbReference type="Rhea" id="RHEA:50588"/>
        <dbReference type="ChEBI" id="CHEBI:15378"/>
        <dbReference type="ChEBI" id="CHEBI:57783"/>
        <dbReference type="ChEBI" id="CHEBI:58349"/>
        <dbReference type="ChEBI" id="CHEBI:133374"/>
        <dbReference type="ChEBI" id="CHEBI:133409"/>
    </reaction>
    <physiologicalReaction direction="right-to-left" evidence="27">
        <dbReference type="Rhea" id="RHEA:50590"/>
    </physiologicalReaction>
</comment>
<evidence type="ECO:0000256" key="28">
    <source>
        <dbReference type="ARBA" id="ARBA00048387"/>
    </source>
</evidence>
<name>A0AA38I288_9CUCU</name>
<comment type="catalytic activity">
    <reaction evidence="22">
        <text>pentan-2-one + NADP(+) = (E)-pent-3-en-2-one + NADPH + H(+)</text>
        <dbReference type="Rhea" id="RHEA:50788"/>
        <dbReference type="ChEBI" id="CHEBI:15378"/>
        <dbReference type="ChEBI" id="CHEBI:16472"/>
        <dbReference type="ChEBI" id="CHEBI:57783"/>
        <dbReference type="ChEBI" id="CHEBI:58349"/>
        <dbReference type="ChEBI" id="CHEBI:145276"/>
    </reaction>
    <physiologicalReaction direction="right-to-left" evidence="22">
        <dbReference type="Rhea" id="RHEA:50790"/>
    </physiologicalReaction>
</comment>
<evidence type="ECO:0000256" key="24">
    <source>
        <dbReference type="ARBA" id="ARBA00047878"/>
    </source>
</evidence>
<accession>A0AA38I288</accession>
<comment type="caution">
    <text evidence="36">The sequence shown here is derived from an EMBL/GenBank/DDBJ whole genome shotgun (WGS) entry which is preliminary data.</text>
</comment>
<evidence type="ECO:0000256" key="12">
    <source>
        <dbReference type="ARBA" id="ARBA00022990"/>
    </source>
</evidence>
<comment type="catalytic activity">
    <reaction evidence="32">
        <text>13,14-dihydro-15-oxo-prostaglandin E1 + NADP(+) = 15-oxoprostaglandin E1 + NADPH + H(+)</text>
        <dbReference type="Rhea" id="RHEA:50584"/>
        <dbReference type="ChEBI" id="CHEBI:15378"/>
        <dbReference type="ChEBI" id="CHEBI:57401"/>
        <dbReference type="ChEBI" id="CHEBI:57783"/>
        <dbReference type="ChEBI" id="CHEBI:58349"/>
        <dbReference type="ChEBI" id="CHEBI:133408"/>
    </reaction>
    <physiologicalReaction direction="right-to-left" evidence="32">
        <dbReference type="Rhea" id="RHEA:50586"/>
    </physiologicalReaction>
</comment>
<comment type="catalytic activity">
    <reaction evidence="21">
        <text>decanal + NADP(+) = (2E)-decenal + NADPH + H(+)</text>
        <dbReference type="Rhea" id="RHEA:50612"/>
        <dbReference type="ChEBI" id="CHEBI:15378"/>
        <dbReference type="ChEBI" id="CHEBI:31457"/>
        <dbReference type="ChEBI" id="CHEBI:57783"/>
        <dbReference type="ChEBI" id="CHEBI:58349"/>
        <dbReference type="ChEBI" id="CHEBI:133455"/>
    </reaction>
    <physiologicalReaction direction="right-to-left" evidence="21">
        <dbReference type="Rhea" id="RHEA:50614"/>
    </physiologicalReaction>
</comment>
<dbReference type="GO" id="GO:0005737">
    <property type="term" value="C:cytoplasm"/>
    <property type="evidence" value="ECO:0007669"/>
    <property type="project" value="UniProtKB-SubCell"/>
</dbReference>
<dbReference type="InterPro" id="IPR020843">
    <property type="entry name" value="ER"/>
</dbReference>
<dbReference type="EC" id="1.3.1.74" evidence="5"/>
<evidence type="ECO:0000256" key="3">
    <source>
        <dbReference type="ARBA" id="ARBA00011852"/>
    </source>
</evidence>
<evidence type="ECO:0000256" key="7">
    <source>
        <dbReference type="ARBA" id="ARBA00022490"/>
    </source>
</evidence>
<evidence type="ECO:0000256" key="5">
    <source>
        <dbReference type="ARBA" id="ARBA00012410"/>
    </source>
</evidence>
<keyword evidence="37" id="KW-1185">Reference proteome</keyword>
<keyword evidence="9" id="KW-0597">Phosphoprotein</keyword>
<evidence type="ECO:0000256" key="14">
    <source>
        <dbReference type="ARBA" id="ARBA00023098"/>
    </source>
</evidence>
<dbReference type="GO" id="GO:0032440">
    <property type="term" value="F:2-alkenal reductase [NAD(P)H] activity"/>
    <property type="evidence" value="ECO:0007669"/>
    <property type="project" value="UniProtKB-EC"/>
</dbReference>
<comment type="catalytic activity">
    <reaction evidence="25">
        <text>dodecanal + NADP(+) = (2E)-dodecenal + NADPH + H(+)</text>
        <dbReference type="Rhea" id="RHEA:50784"/>
        <dbReference type="ChEBI" id="CHEBI:15378"/>
        <dbReference type="ChEBI" id="CHEBI:27836"/>
        <dbReference type="ChEBI" id="CHEBI:57783"/>
        <dbReference type="ChEBI" id="CHEBI:58349"/>
        <dbReference type="ChEBI" id="CHEBI:133741"/>
    </reaction>
    <physiologicalReaction direction="right-to-left" evidence="25">
        <dbReference type="Rhea" id="RHEA:50786"/>
    </physiologicalReaction>
</comment>
<evidence type="ECO:0000256" key="26">
    <source>
        <dbReference type="ARBA" id="ARBA00048066"/>
    </source>
</evidence>
<evidence type="ECO:0000256" key="27">
    <source>
        <dbReference type="ARBA" id="ARBA00048290"/>
    </source>
</evidence>
<dbReference type="FunFam" id="3.40.50.720:FF:000121">
    <property type="entry name" value="Prostaglandin reductase 2"/>
    <property type="match status" value="1"/>
</dbReference>
<dbReference type="SMART" id="SM00829">
    <property type="entry name" value="PKS_ER"/>
    <property type="match status" value="1"/>
</dbReference>
<comment type="similarity">
    <text evidence="2">Belongs to the NADP-dependent oxidoreductase L4BD family.</text>
</comment>
<dbReference type="InterPro" id="IPR013149">
    <property type="entry name" value="ADH-like_C"/>
</dbReference>
<evidence type="ECO:0000256" key="13">
    <source>
        <dbReference type="ARBA" id="ARBA00023002"/>
    </source>
</evidence>
<dbReference type="AlphaFoldDB" id="A0AA38I288"/>
<evidence type="ECO:0000256" key="21">
    <source>
        <dbReference type="ARBA" id="ARBA00047617"/>
    </source>
</evidence>
<dbReference type="Pfam" id="PF16884">
    <property type="entry name" value="ADH_N_2"/>
    <property type="match status" value="1"/>
</dbReference>
<dbReference type="Proteomes" id="UP001168821">
    <property type="component" value="Unassembled WGS sequence"/>
</dbReference>
<comment type="catalytic activity">
    <reaction evidence="33">
        <text>an n-alkanal + NADP(+) = an alk-2-enal + NADPH + H(+)</text>
        <dbReference type="Rhea" id="RHEA:13737"/>
        <dbReference type="ChEBI" id="CHEBI:12834"/>
        <dbReference type="ChEBI" id="CHEBI:13757"/>
        <dbReference type="ChEBI" id="CHEBI:15378"/>
        <dbReference type="ChEBI" id="CHEBI:57783"/>
        <dbReference type="ChEBI" id="CHEBI:58349"/>
        <dbReference type="EC" id="1.3.1.74"/>
    </reaction>
    <physiologicalReaction direction="right-to-left" evidence="33">
        <dbReference type="Rhea" id="RHEA:13739"/>
    </physiologicalReaction>
</comment>
<evidence type="ECO:0000256" key="6">
    <source>
        <dbReference type="ARBA" id="ARBA00020651"/>
    </source>
</evidence>
<keyword evidence="14" id="KW-0443">Lipid metabolism</keyword>
<evidence type="ECO:0000256" key="15">
    <source>
        <dbReference type="ARBA" id="ARBA00023278"/>
    </source>
</evidence>
<evidence type="ECO:0000259" key="35">
    <source>
        <dbReference type="SMART" id="SM00829"/>
    </source>
</evidence>
<reference evidence="36" key="1">
    <citation type="journal article" date="2023" name="G3 (Bethesda)">
        <title>Whole genome assemblies of Zophobas morio and Tenebrio molitor.</title>
        <authorList>
            <person name="Kaur S."/>
            <person name="Stinson S.A."/>
            <person name="diCenzo G.C."/>
        </authorList>
    </citation>
    <scope>NUCLEOTIDE SEQUENCE</scope>
    <source>
        <strain evidence="36">QUZm001</strain>
    </source>
</reference>
<dbReference type="CDD" id="cd08294">
    <property type="entry name" value="leukotriene_B4_DH_like"/>
    <property type="match status" value="1"/>
</dbReference>
<keyword evidence="8" id="KW-0644">Prostaglandin metabolism</keyword>
<organism evidence="36 37">
    <name type="scientific">Zophobas morio</name>
    <dbReference type="NCBI Taxonomy" id="2755281"/>
    <lineage>
        <taxon>Eukaryota</taxon>
        <taxon>Metazoa</taxon>
        <taxon>Ecdysozoa</taxon>
        <taxon>Arthropoda</taxon>
        <taxon>Hexapoda</taxon>
        <taxon>Insecta</taxon>
        <taxon>Pterygota</taxon>
        <taxon>Neoptera</taxon>
        <taxon>Endopterygota</taxon>
        <taxon>Coleoptera</taxon>
        <taxon>Polyphaga</taxon>
        <taxon>Cucujiformia</taxon>
        <taxon>Tenebrionidae</taxon>
        <taxon>Zophobas</taxon>
    </lineage>
</organism>
<evidence type="ECO:0000256" key="17">
    <source>
        <dbReference type="ARBA" id="ARBA00032255"/>
    </source>
</evidence>
<dbReference type="GO" id="GO:0006693">
    <property type="term" value="P:prostaglandin metabolic process"/>
    <property type="evidence" value="ECO:0007669"/>
    <property type="project" value="UniProtKB-KW"/>
</dbReference>
<comment type="subunit">
    <text evidence="3">Monomer or homodimer.</text>
</comment>
<dbReference type="InterPro" id="IPR041694">
    <property type="entry name" value="ADH_N_2"/>
</dbReference>
<evidence type="ECO:0000256" key="10">
    <source>
        <dbReference type="ARBA" id="ARBA00022832"/>
    </source>
</evidence>
<evidence type="ECO:0000256" key="25">
    <source>
        <dbReference type="ARBA" id="ARBA00047903"/>
    </source>
</evidence>
<feature type="domain" description="Enoyl reductase (ER)" evidence="35">
    <location>
        <begin position="15"/>
        <end position="346"/>
    </location>
</feature>
<dbReference type="SUPFAM" id="SSF51735">
    <property type="entry name" value="NAD(P)-binding Rossmann-fold domains"/>
    <property type="match status" value="1"/>
</dbReference>
<evidence type="ECO:0000256" key="2">
    <source>
        <dbReference type="ARBA" id="ARBA00010460"/>
    </source>
</evidence>
<comment type="catalytic activity">
    <reaction evidence="34">
        <text>hexanal + NADP(+) = (E)-hex-2-enal + NADPH + H(+)</text>
        <dbReference type="Rhea" id="RHEA:50776"/>
        <dbReference type="ChEBI" id="CHEBI:15378"/>
        <dbReference type="ChEBI" id="CHEBI:28913"/>
        <dbReference type="ChEBI" id="CHEBI:57783"/>
        <dbReference type="ChEBI" id="CHEBI:58349"/>
        <dbReference type="ChEBI" id="CHEBI:88528"/>
    </reaction>
    <physiologicalReaction direction="right-to-left" evidence="34">
        <dbReference type="Rhea" id="RHEA:50778"/>
    </physiologicalReaction>
</comment>
<keyword evidence="11" id="KW-0521">NADP</keyword>
<evidence type="ECO:0000256" key="23">
    <source>
        <dbReference type="ARBA" id="ARBA00047871"/>
    </source>
</evidence>
<comment type="catalytic activity">
    <reaction evidence="23">
        <text>leukotriene B4 + NADP(+) = 12-oxo-leukotriene B4 + NADPH + H(+)</text>
        <dbReference type="Rhea" id="RHEA:50608"/>
        <dbReference type="ChEBI" id="CHEBI:15378"/>
        <dbReference type="ChEBI" id="CHEBI:57461"/>
        <dbReference type="ChEBI" id="CHEBI:57783"/>
        <dbReference type="ChEBI" id="CHEBI:58349"/>
        <dbReference type="ChEBI" id="CHEBI:133309"/>
    </reaction>
    <physiologicalReaction direction="left-to-right" evidence="23">
        <dbReference type="Rhea" id="RHEA:50609"/>
    </physiologicalReaction>
</comment>
<comment type="catalytic activity">
    <reaction evidence="26">
        <text>nonan-2-one + NADP(+) = (3E)-nonen-2-one + NADPH + H(+)</text>
        <dbReference type="Rhea" id="RHEA:50616"/>
        <dbReference type="ChEBI" id="CHEBI:15378"/>
        <dbReference type="ChEBI" id="CHEBI:57783"/>
        <dbReference type="ChEBI" id="CHEBI:58349"/>
        <dbReference type="ChEBI" id="CHEBI:77927"/>
        <dbReference type="ChEBI" id="CHEBI:133457"/>
    </reaction>
    <physiologicalReaction direction="right-to-left" evidence="26">
        <dbReference type="Rhea" id="RHEA:50618"/>
    </physiologicalReaction>
</comment>
<dbReference type="InterPro" id="IPR014190">
    <property type="entry name" value="PTGR1"/>
</dbReference>
<dbReference type="SUPFAM" id="SSF50129">
    <property type="entry name" value="GroES-like"/>
    <property type="match status" value="1"/>
</dbReference>
<dbReference type="InterPro" id="IPR011032">
    <property type="entry name" value="GroES-like_sf"/>
</dbReference>
<evidence type="ECO:0000256" key="30">
    <source>
        <dbReference type="ARBA" id="ARBA00048953"/>
    </source>
</evidence>
<protein>
    <recommendedName>
        <fullName evidence="6">Prostaglandin reductase 1</fullName>
        <ecNumber evidence="4">1.3.1.48</ecNumber>
        <ecNumber evidence="5">1.3.1.74</ecNumber>
    </recommendedName>
    <alternativeName>
        <fullName evidence="19">15-oxoprostaglandin 13-reductase</fullName>
    </alternativeName>
    <alternativeName>
        <fullName evidence="17">Dithiolethione-inducible gene 1 protein</fullName>
    </alternativeName>
    <alternativeName>
        <fullName evidence="16">Leukotriene B4 12-hydroxydehydrogenase</fullName>
    </alternativeName>
    <alternativeName>
        <fullName evidence="18">NAD(P)H-dependent alkenal/one oxidoreductase</fullName>
    </alternativeName>
</protein>
<comment type="catalytic activity">
    <reaction evidence="20">
        <text>octanal + NADP(+) = (2E)-octenal + NADPH + H(+)</text>
        <dbReference type="Rhea" id="RHEA:50780"/>
        <dbReference type="ChEBI" id="CHEBI:15378"/>
        <dbReference type="ChEBI" id="CHEBI:17935"/>
        <dbReference type="ChEBI" id="CHEBI:57783"/>
        <dbReference type="ChEBI" id="CHEBI:58349"/>
        <dbReference type="ChEBI" id="CHEBI:61748"/>
    </reaction>
    <physiologicalReaction direction="right-to-left" evidence="20">
        <dbReference type="Rhea" id="RHEA:50782"/>
    </physiologicalReaction>
</comment>
<proteinExistence type="inferred from homology"/>
<evidence type="ECO:0000256" key="34">
    <source>
        <dbReference type="ARBA" id="ARBA00049368"/>
    </source>
</evidence>
<comment type="catalytic activity">
    <reaction evidence="28">
        <text>4-hydroxynonanal + NADP(+) = (E)-4-hydroxynon-2-enal + NADPH + H(+)</text>
        <dbReference type="Rhea" id="RHEA:64736"/>
        <dbReference type="ChEBI" id="CHEBI:15378"/>
        <dbReference type="ChEBI" id="CHEBI:57783"/>
        <dbReference type="ChEBI" id="CHEBI:58349"/>
        <dbReference type="ChEBI" id="CHEBI:58968"/>
        <dbReference type="ChEBI" id="CHEBI:156112"/>
    </reaction>
    <physiologicalReaction direction="right-to-left" evidence="28">
        <dbReference type="Rhea" id="RHEA:64738"/>
    </physiologicalReaction>
</comment>
<dbReference type="PANTHER" id="PTHR43205">
    <property type="entry name" value="PROSTAGLANDIN REDUCTASE"/>
    <property type="match status" value="1"/>
</dbReference>
<evidence type="ECO:0000256" key="18">
    <source>
        <dbReference type="ARBA" id="ARBA00032297"/>
    </source>
</evidence>
<evidence type="ECO:0000256" key="19">
    <source>
        <dbReference type="ARBA" id="ARBA00033119"/>
    </source>
</evidence>
<evidence type="ECO:0000256" key="20">
    <source>
        <dbReference type="ARBA" id="ARBA00047461"/>
    </source>
</evidence>
<comment type="subcellular location">
    <subcellularLocation>
        <location evidence="1">Cytoplasm</location>
    </subcellularLocation>
</comment>
<comment type="catalytic activity">
    <reaction evidence="30">
        <text>6-trans-leukotriene B4 + NADP(+) = 12-oxo-(5S)-hydroxy-(6E,8E,10E,14Z)-eicosatetraenoate + NADPH + H(+)</text>
        <dbReference type="Rhea" id="RHEA:51204"/>
        <dbReference type="ChEBI" id="CHEBI:15378"/>
        <dbReference type="ChEBI" id="CHEBI:57783"/>
        <dbReference type="ChEBI" id="CHEBI:58349"/>
        <dbReference type="ChEBI" id="CHEBI:90723"/>
        <dbReference type="ChEBI" id="CHEBI:133974"/>
    </reaction>
    <physiologicalReaction direction="left-to-right" evidence="30">
        <dbReference type="Rhea" id="RHEA:51205"/>
    </physiologicalReaction>
</comment>
<keyword evidence="12" id="KW-0007">Acetylation</keyword>
<evidence type="ECO:0000256" key="11">
    <source>
        <dbReference type="ARBA" id="ARBA00022857"/>
    </source>
</evidence>
<evidence type="ECO:0000256" key="16">
    <source>
        <dbReference type="ARBA" id="ARBA00031851"/>
    </source>
</evidence>
<dbReference type="InterPro" id="IPR045010">
    <property type="entry name" value="MDR_fam"/>
</dbReference>
<dbReference type="Gene3D" id="3.90.180.10">
    <property type="entry name" value="Medium-chain alcohol dehydrogenases, catalytic domain"/>
    <property type="match status" value="1"/>
</dbReference>
<keyword evidence="10" id="KW-0276">Fatty acid metabolism</keyword>
<evidence type="ECO:0000256" key="33">
    <source>
        <dbReference type="ARBA" id="ARBA00049179"/>
    </source>
</evidence>
<evidence type="ECO:0000256" key="9">
    <source>
        <dbReference type="ARBA" id="ARBA00022553"/>
    </source>
</evidence>
<comment type="catalytic activity">
    <reaction evidence="29">
        <text>20-hydroxy-leukotriene B4 + NADP(+) = 12-oxo-20-hydroxy-leukotriene B4 + NADPH + H(+)</text>
        <dbReference type="Rhea" id="RHEA:51208"/>
        <dbReference type="ChEBI" id="CHEBI:15378"/>
        <dbReference type="ChEBI" id="CHEBI:57460"/>
        <dbReference type="ChEBI" id="CHEBI:57783"/>
        <dbReference type="ChEBI" id="CHEBI:58349"/>
        <dbReference type="ChEBI" id="CHEBI:133346"/>
    </reaction>
    <physiologicalReaction direction="left-to-right" evidence="29">
        <dbReference type="Rhea" id="RHEA:51209"/>
    </physiologicalReaction>
</comment>
<keyword evidence="15" id="KW-0379">Hydroxylation</keyword>
<evidence type="ECO:0000256" key="22">
    <source>
        <dbReference type="ARBA" id="ARBA00047742"/>
    </source>
</evidence>
<evidence type="ECO:0000256" key="4">
    <source>
        <dbReference type="ARBA" id="ARBA00011981"/>
    </source>
</evidence>
<evidence type="ECO:0000256" key="29">
    <source>
        <dbReference type="ARBA" id="ARBA00048591"/>
    </source>
</evidence>
<gene>
    <name evidence="36" type="ORF">Zmor_019652</name>
</gene>
<dbReference type="EMBL" id="JALNTZ010000006">
    <property type="protein sequence ID" value="KAJ3647792.1"/>
    <property type="molecule type" value="Genomic_DNA"/>
</dbReference>
<dbReference type="Gene3D" id="3.40.50.720">
    <property type="entry name" value="NAD(P)-binding Rossmann-like Domain"/>
    <property type="match status" value="1"/>
</dbReference>
<dbReference type="Pfam" id="PF00107">
    <property type="entry name" value="ADH_zinc_N"/>
    <property type="match status" value="1"/>
</dbReference>